<keyword evidence="6" id="KW-0391">Immunity</keyword>
<dbReference type="GO" id="GO:0045087">
    <property type="term" value="P:innate immune response"/>
    <property type="evidence" value="ECO:0007669"/>
    <property type="project" value="UniProtKB-KW"/>
</dbReference>
<organism evidence="10">
    <name type="scientific">Octodonta nipae</name>
    <dbReference type="NCBI Taxonomy" id="1432747"/>
    <lineage>
        <taxon>Eukaryota</taxon>
        <taxon>Metazoa</taxon>
        <taxon>Ecdysozoa</taxon>
        <taxon>Arthropoda</taxon>
        <taxon>Hexapoda</taxon>
        <taxon>Insecta</taxon>
        <taxon>Pterygota</taxon>
        <taxon>Neoptera</taxon>
        <taxon>Endopterygota</taxon>
        <taxon>Coleoptera</taxon>
        <taxon>Polyphaga</taxon>
        <taxon>Cucujiformia</taxon>
        <taxon>Chrysomeloidea</taxon>
        <taxon>Chrysomelidae</taxon>
        <taxon>Cassidinae</taxon>
        <taxon>Octodonta</taxon>
    </lineage>
</organism>
<evidence type="ECO:0000256" key="5">
    <source>
        <dbReference type="ARBA" id="ARBA00022588"/>
    </source>
</evidence>
<dbReference type="InterPro" id="IPR005521">
    <property type="entry name" value="Attacin_C"/>
</dbReference>
<feature type="chain" id="PRO_5025027049" evidence="8">
    <location>
        <begin position="17"/>
        <end position="163"/>
    </location>
</feature>
<keyword evidence="7" id="KW-0044">Antibiotic</keyword>
<evidence type="ECO:0000256" key="2">
    <source>
        <dbReference type="ARBA" id="ARBA00007550"/>
    </source>
</evidence>
<comment type="subcellular location">
    <subcellularLocation>
        <location evidence="1">Secreted</location>
    </subcellularLocation>
</comment>
<accession>A0A5S9BF65</accession>
<evidence type="ECO:0000256" key="6">
    <source>
        <dbReference type="ARBA" id="ARBA00022859"/>
    </source>
</evidence>
<dbReference type="EMBL" id="MG099660">
    <property type="protein sequence ID" value="AYV99146.1"/>
    <property type="molecule type" value="mRNA"/>
</dbReference>
<evidence type="ECO:0000256" key="8">
    <source>
        <dbReference type="SAM" id="SignalP"/>
    </source>
</evidence>
<evidence type="ECO:0000256" key="7">
    <source>
        <dbReference type="ARBA" id="ARBA00023022"/>
    </source>
</evidence>
<keyword evidence="4" id="KW-0929">Antimicrobial</keyword>
<evidence type="ECO:0000256" key="1">
    <source>
        <dbReference type="ARBA" id="ARBA00004613"/>
    </source>
</evidence>
<proteinExistence type="evidence at transcript level"/>
<keyword evidence="3" id="KW-0964">Secreted</keyword>
<dbReference type="GO" id="GO:0005576">
    <property type="term" value="C:extracellular region"/>
    <property type="evidence" value="ECO:0007669"/>
    <property type="project" value="UniProtKB-SubCell"/>
</dbReference>
<protein>
    <submittedName>
        <fullName evidence="10">Attacin C1</fullName>
    </submittedName>
</protein>
<comment type="similarity">
    <text evidence="2">Belongs to the attacin/sarcotoxin-2 family.</text>
</comment>
<evidence type="ECO:0000256" key="3">
    <source>
        <dbReference type="ARBA" id="ARBA00022525"/>
    </source>
</evidence>
<dbReference type="Pfam" id="PF03769">
    <property type="entry name" value="Attacin_C"/>
    <property type="match status" value="1"/>
</dbReference>
<evidence type="ECO:0000313" key="10">
    <source>
        <dbReference type="EMBL" id="AYV99146.1"/>
    </source>
</evidence>
<keyword evidence="8" id="KW-0732">Signal</keyword>
<reference evidence="10" key="1">
    <citation type="submission" date="2017-10" db="EMBL/GenBank/DDBJ databases">
        <title>Molecular cloning and expression of two antimicrobial peptide gene families and their reactions in immune defense in an invasive pest Octodonta nipae on two host plants.</title>
        <authorList>
            <person name="Li J."/>
            <person name="Hou Y."/>
            <person name="Song Y."/>
            <person name="Meng E."/>
            <person name="Li R."/>
        </authorList>
    </citation>
    <scope>NUCLEOTIDE SEQUENCE</scope>
</reference>
<keyword evidence="5" id="KW-0399">Innate immunity</keyword>
<feature type="domain" description="Attacin C-terminal" evidence="9">
    <location>
        <begin position="53"/>
        <end position="146"/>
    </location>
</feature>
<name>A0A5S9BF65_9CUCU</name>
<dbReference type="GO" id="GO:0042742">
    <property type="term" value="P:defense response to bacterium"/>
    <property type="evidence" value="ECO:0007669"/>
    <property type="project" value="UniProtKB-KW"/>
</dbReference>
<feature type="signal peptide" evidence="8">
    <location>
        <begin position="1"/>
        <end position="16"/>
    </location>
</feature>
<evidence type="ECO:0000256" key="4">
    <source>
        <dbReference type="ARBA" id="ARBA00022529"/>
    </source>
</evidence>
<dbReference type="AlphaFoldDB" id="A0A5S9BF65"/>
<sequence length="163" mass="17544">MKFILFSAFCVVMAAAMPYDIVEDEDGQQFYAVPVSREKRQTQWGVNQAGAGISHTGNLFDNNNHRVDGTASAAKNWGSHGLRPDQVGGRLDYNHKPSGSSAFVGADNMRGYGTDVNAGVKYNIHQSKNLGVDLSGQYGRHYGGPGGTRDLGSSVFLNANGRF</sequence>
<evidence type="ECO:0000259" key="9">
    <source>
        <dbReference type="Pfam" id="PF03769"/>
    </source>
</evidence>